<sequence>MNSIRFQIQLTPDSIVQYASSIHSPVQRIGGVAVAPSTMPVTFWTMEDAPWLHEETTMIHGTQKFYYHAPLMAGMDLNCELSLLMAEPKNGRQGVLTLYTHSLICYYQDNPIAEAETILIGIGEMK</sequence>
<dbReference type="Proteomes" id="UP000463051">
    <property type="component" value="Unassembled WGS sequence"/>
</dbReference>
<dbReference type="Gene3D" id="3.10.129.10">
    <property type="entry name" value="Hotdog Thioesterase"/>
    <property type="match status" value="1"/>
</dbReference>
<evidence type="ECO:0000313" key="2">
    <source>
        <dbReference type="EMBL" id="MRN54955.1"/>
    </source>
</evidence>
<organism evidence="2 3">
    <name type="scientific">Paenibacillus monticola</name>
    <dbReference type="NCBI Taxonomy" id="2666075"/>
    <lineage>
        <taxon>Bacteria</taxon>
        <taxon>Bacillati</taxon>
        <taxon>Bacillota</taxon>
        <taxon>Bacilli</taxon>
        <taxon>Bacillales</taxon>
        <taxon>Paenibacillaceae</taxon>
        <taxon>Paenibacillus</taxon>
    </lineage>
</organism>
<evidence type="ECO:0000259" key="1">
    <source>
        <dbReference type="Pfam" id="PF13452"/>
    </source>
</evidence>
<protein>
    <recommendedName>
        <fullName evidence="1">FAS1-like dehydratase domain-containing protein</fullName>
    </recommendedName>
</protein>
<dbReference type="SUPFAM" id="SSF54637">
    <property type="entry name" value="Thioesterase/thiol ester dehydrase-isomerase"/>
    <property type="match status" value="1"/>
</dbReference>
<feature type="domain" description="FAS1-like dehydratase" evidence="1">
    <location>
        <begin position="34"/>
        <end position="114"/>
    </location>
</feature>
<name>A0A7X2L357_9BACL</name>
<comment type="caution">
    <text evidence="2">The sequence shown here is derived from an EMBL/GenBank/DDBJ whole genome shotgun (WGS) entry which is preliminary data.</text>
</comment>
<keyword evidence="3" id="KW-1185">Reference proteome</keyword>
<dbReference type="InterPro" id="IPR029069">
    <property type="entry name" value="HotDog_dom_sf"/>
</dbReference>
<gene>
    <name evidence="2" type="ORF">GJB61_18410</name>
</gene>
<evidence type="ECO:0000313" key="3">
    <source>
        <dbReference type="Proteomes" id="UP000463051"/>
    </source>
</evidence>
<dbReference type="RefSeq" id="WP_154120473.1">
    <property type="nucleotide sequence ID" value="NZ_WJXB01000007.1"/>
</dbReference>
<dbReference type="EMBL" id="WJXB01000007">
    <property type="protein sequence ID" value="MRN54955.1"/>
    <property type="molecule type" value="Genomic_DNA"/>
</dbReference>
<dbReference type="InterPro" id="IPR039569">
    <property type="entry name" value="FAS1-like_DH_region"/>
</dbReference>
<dbReference type="Pfam" id="PF13452">
    <property type="entry name" value="FAS1_DH_region"/>
    <property type="match status" value="1"/>
</dbReference>
<dbReference type="AlphaFoldDB" id="A0A7X2L357"/>
<accession>A0A7X2L357</accession>
<reference evidence="2 3" key="1">
    <citation type="submission" date="2019-11" db="EMBL/GenBank/DDBJ databases">
        <title>Paenibacillus monticola sp. nov., a novel PGPR strain isolated from mountain sample in China.</title>
        <authorList>
            <person name="Zhao Q."/>
            <person name="Li H.-P."/>
            <person name="Zhang J.-L."/>
        </authorList>
    </citation>
    <scope>NUCLEOTIDE SEQUENCE [LARGE SCALE GENOMIC DNA]</scope>
    <source>
        <strain evidence="2 3">LC-T2</strain>
    </source>
</reference>
<proteinExistence type="predicted"/>